<dbReference type="PANTHER" id="PTHR11254:SF440">
    <property type="entry name" value="E3 UBIQUITIN-PROTEIN LIGASE NEDD-4"/>
    <property type="match status" value="1"/>
</dbReference>
<comment type="caution">
    <text evidence="6">Lacks conserved residue(s) required for the propagation of feature annotation.</text>
</comment>
<evidence type="ECO:0000256" key="5">
    <source>
        <dbReference type="ARBA" id="ARBA00022786"/>
    </source>
</evidence>
<protein>
    <recommendedName>
        <fullName evidence="3">HECT-type E3 ubiquitin transferase</fullName>
        <ecNumber evidence="3">2.3.2.26</ecNumber>
    </recommendedName>
</protein>
<dbReference type="RefSeq" id="XP_067823794.1">
    <property type="nucleotide sequence ID" value="XM_067959288.1"/>
</dbReference>
<name>A0A976IM38_BRELC</name>
<evidence type="ECO:0000313" key="9">
    <source>
        <dbReference type="EMBL" id="TDH74296.1"/>
    </source>
</evidence>
<evidence type="ECO:0000313" key="10">
    <source>
        <dbReference type="Proteomes" id="UP000294530"/>
    </source>
</evidence>
<proteinExistence type="predicted"/>
<evidence type="ECO:0000256" key="1">
    <source>
        <dbReference type="ARBA" id="ARBA00000885"/>
    </source>
</evidence>
<accession>A0A976IM38</accession>
<sequence>MADHRMLAAQREAKRGYITCRSCGFTNFVRVVHCALCGLPRLSSNVLKTTNARLDLNIIENPTLPHAFKRYEWTRGFKSLNNIVWHRRPIDGCEFSPAYVLRFDRRPETEPEPETKASKQRERSLSTGYDPYAGVQFELLDVSDVDALQFPLPPSCVANLSDTKEMRRQMALDHALLDFPTKYQHLMTSANVVLHEAETKSSPSSSVSINQDFLIQELVQYLATFQNESLNGIDSSVHEIPNEINSEKDLCQLRGESLVWLNKTLVDPRSGLLSCTHHRDRAFYIDSQSNDVLGVAHLQHFYAAGRFIGRALLEGMVLRFHLCPPLLKMMLGAPISFSDLEYLDAEMYRHLTWLLDHDGATLLELDFTVTLRHQAQTRTVELIPTGRNIQVNDDNKFEFADRKFRYMMFESVAPQLASFLQGFYDIVPQHVLLPFDYKELDYLLCSSEEISVYDWQKHTHVALDFRREVTWFWDVVKEMSSEYRRRLMRMATGSSRVPLIGFQGLISHDGQLCKFTLIDASDRQCFRSQVGSNTLELPFFETKKELRTALYAALCDKSADCDFEAL</sequence>
<dbReference type="AlphaFoldDB" id="A0A976IM38"/>
<feature type="compositionally biased region" description="Basic and acidic residues" evidence="7">
    <location>
        <begin position="106"/>
        <end position="124"/>
    </location>
</feature>
<dbReference type="InterPro" id="IPR035983">
    <property type="entry name" value="Hect_E3_ubiquitin_ligase"/>
</dbReference>
<feature type="domain" description="HECT" evidence="8">
    <location>
        <begin position="249"/>
        <end position="564"/>
    </location>
</feature>
<keyword evidence="5 6" id="KW-0833">Ubl conjugation pathway</keyword>
<dbReference type="EMBL" id="SHOA02000023">
    <property type="protein sequence ID" value="TDH74296.1"/>
    <property type="molecule type" value="Genomic_DNA"/>
</dbReference>
<keyword evidence="4" id="KW-0808">Transferase</keyword>
<dbReference type="Gene3D" id="3.30.2410.10">
    <property type="entry name" value="Hect, E3 ligase catalytic domain"/>
    <property type="match status" value="1"/>
</dbReference>
<dbReference type="SUPFAM" id="SSF56204">
    <property type="entry name" value="Hect, E3 ligase catalytic domain"/>
    <property type="match status" value="1"/>
</dbReference>
<comment type="catalytic activity">
    <reaction evidence="1">
        <text>S-ubiquitinyl-[E2 ubiquitin-conjugating enzyme]-L-cysteine + [acceptor protein]-L-lysine = [E2 ubiquitin-conjugating enzyme]-L-cysteine + N(6)-ubiquitinyl-[acceptor protein]-L-lysine.</text>
        <dbReference type="EC" id="2.3.2.26"/>
    </reaction>
</comment>
<dbReference type="Gene3D" id="3.30.2160.10">
    <property type="entry name" value="Hect, E3 ligase catalytic domain"/>
    <property type="match status" value="1"/>
</dbReference>
<dbReference type="Gene3D" id="3.90.1750.10">
    <property type="entry name" value="Hect, E3 ligase catalytic domains"/>
    <property type="match status" value="1"/>
</dbReference>
<evidence type="ECO:0000256" key="3">
    <source>
        <dbReference type="ARBA" id="ARBA00012485"/>
    </source>
</evidence>
<comment type="caution">
    <text evidence="9">The sequence shown here is derived from an EMBL/GenBank/DDBJ whole genome shotgun (WGS) entry which is preliminary data.</text>
</comment>
<dbReference type="GeneID" id="94344959"/>
<dbReference type="EC" id="2.3.2.26" evidence="3"/>
<feature type="region of interest" description="Disordered" evidence="7">
    <location>
        <begin position="106"/>
        <end position="127"/>
    </location>
</feature>
<comment type="pathway">
    <text evidence="2">Protein modification; protein ubiquitination.</text>
</comment>
<dbReference type="PROSITE" id="PS50237">
    <property type="entry name" value="HECT"/>
    <property type="match status" value="1"/>
</dbReference>
<evidence type="ECO:0000259" key="8">
    <source>
        <dbReference type="PROSITE" id="PS50237"/>
    </source>
</evidence>
<dbReference type="GO" id="GO:0005737">
    <property type="term" value="C:cytoplasm"/>
    <property type="evidence" value="ECO:0007669"/>
    <property type="project" value="TreeGrafter"/>
</dbReference>
<evidence type="ECO:0000256" key="2">
    <source>
        <dbReference type="ARBA" id="ARBA00004906"/>
    </source>
</evidence>
<dbReference type="Pfam" id="PF00632">
    <property type="entry name" value="HECT"/>
    <property type="match status" value="1"/>
</dbReference>
<evidence type="ECO:0000256" key="4">
    <source>
        <dbReference type="ARBA" id="ARBA00022679"/>
    </source>
</evidence>
<organism evidence="9 10">
    <name type="scientific">Bremia lactucae</name>
    <name type="common">Lettuce downy mildew</name>
    <dbReference type="NCBI Taxonomy" id="4779"/>
    <lineage>
        <taxon>Eukaryota</taxon>
        <taxon>Sar</taxon>
        <taxon>Stramenopiles</taxon>
        <taxon>Oomycota</taxon>
        <taxon>Peronosporomycetes</taxon>
        <taxon>Peronosporales</taxon>
        <taxon>Peronosporaceae</taxon>
        <taxon>Bremia</taxon>
    </lineage>
</organism>
<dbReference type="InterPro" id="IPR050409">
    <property type="entry name" value="E3_ubiq-protein_ligase"/>
</dbReference>
<dbReference type="GO" id="GO:0016567">
    <property type="term" value="P:protein ubiquitination"/>
    <property type="evidence" value="ECO:0007669"/>
    <property type="project" value="TreeGrafter"/>
</dbReference>
<evidence type="ECO:0000256" key="7">
    <source>
        <dbReference type="SAM" id="MobiDB-lite"/>
    </source>
</evidence>
<dbReference type="SMART" id="SM00119">
    <property type="entry name" value="HECTc"/>
    <property type="match status" value="1"/>
</dbReference>
<dbReference type="InterPro" id="IPR000569">
    <property type="entry name" value="HECT_dom"/>
</dbReference>
<dbReference type="KEGG" id="blac:94344959"/>
<gene>
    <name evidence="9" type="ORF">CCR75_001183</name>
</gene>
<dbReference type="OrthoDB" id="8068875at2759"/>
<evidence type="ECO:0000256" key="6">
    <source>
        <dbReference type="PROSITE-ProRule" id="PRU00104"/>
    </source>
</evidence>
<dbReference type="GO" id="GO:0061630">
    <property type="term" value="F:ubiquitin protein ligase activity"/>
    <property type="evidence" value="ECO:0007669"/>
    <property type="project" value="UniProtKB-EC"/>
</dbReference>
<dbReference type="PANTHER" id="PTHR11254">
    <property type="entry name" value="HECT DOMAIN UBIQUITIN-PROTEIN LIGASE"/>
    <property type="match status" value="1"/>
</dbReference>
<dbReference type="GO" id="GO:0006511">
    <property type="term" value="P:ubiquitin-dependent protein catabolic process"/>
    <property type="evidence" value="ECO:0007669"/>
    <property type="project" value="TreeGrafter"/>
</dbReference>
<dbReference type="Proteomes" id="UP000294530">
    <property type="component" value="Unassembled WGS sequence"/>
</dbReference>
<keyword evidence="10" id="KW-1185">Reference proteome</keyword>
<reference evidence="9 10" key="1">
    <citation type="journal article" date="2021" name="Genome Biol.">
        <title>AFLAP: assembly-free linkage analysis pipeline using k-mers from genome sequencing data.</title>
        <authorList>
            <person name="Fletcher K."/>
            <person name="Zhang L."/>
            <person name="Gil J."/>
            <person name="Han R."/>
            <person name="Cavanaugh K."/>
            <person name="Michelmore R."/>
        </authorList>
    </citation>
    <scope>NUCLEOTIDE SEQUENCE [LARGE SCALE GENOMIC DNA]</scope>
    <source>
        <strain evidence="9 10">SF5</strain>
    </source>
</reference>